<dbReference type="NCBIfam" id="TIGR01764">
    <property type="entry name" value="excise"/>
    <property type="match status" value="1"/>
</dbReference>
<reference evidence="3" key="1">
    <citation type="submission" date="2017-09" db="EMBL/GenBank/DDBJ databases">
        <title>Depth-based differentiation of microbial function through sediment-hosted aquifers and enrichment of novel symbionts in the deep terrestrial subsurface.</title>
        <authorList>
            <person name="Probst A.J."/>
            <person name="Ladd B."/>
            <person name="Jarett J.K."/>
            <person name="Geller-Mcgrath D.E."/>
            <person name="Sieber C.M.K."/>
            <person name="Emerson J.B."/>
            <person name="Anantharaman K."/>
            <person name="Thomas B.C."/>
            <person name="Malmstrom R."/>
            <person name="Stieglmeier M."/>
            <person name="Klingl A."/>
            <person name="Woyke T."/>
            <person name="Ryan C.M."/>
            <person name="Banfield J.F."/>
        </authorList>
    </citation>
    <scope>NUCLEOTIDE SEQUENCE [LARGE SCALE GENOMIC DNA]</scope>
</reference>
<feature type="domain" description="Helix-turn-helix" evidence="1">
    <location>
        <begin position="13"/>
        <end position="59"/>
    </location>
</feature>
<dbReference type="AlphaFoldDB" id="A0A2H0YQS0"/>
<evidence type="ECO:0000259" key="1">
    <source>
        <dbReference type="Pfam" id="PF12728"/>
    </source>
</evidence>
<dbReference type="InterPro" id="IPR041657">
    <property type="entry name" value="HTH_17"/>
</dbReference>
<comment type="caution">
    <text evidence="2">The sequence shown here is derived from an EMBL/GenBank/DDBJ whole genome shotgun (WGS) entry which is preliminary data.</text>
</comment>
<protein>
    <recommendedName>
        <fullName evidence="1">Helix-turn-helix domain-containing protein</fullName>
    </recommendedName>
</protein>
<evidence type="ECO:0000313" key="3">
    <source>
        <dbReference type="Proteomes" id="UP000231472"/>
    </source>
</evidence>
<organism evidence="2 3">
    <name type="scientific">Candidatus Nealsonbacteria bacterium CG08_land_8_20_14_0_20_36_22</name>
    <dbReference type="NCBI Taxonomy" id="1974704"/>
    <lineage>
        <taxon>Bacteria</taxon>
        <taxon>Candidatus Nealsoniibacteriota</taxon>
    </lineage>
</organism>
<accession>A0A2H0YQS0</accession>
<dbReference type="InterPro" id="IPR010093">
    <property type="entry name" value="SinI_DNA-bd"/>
</dbReference>
<gene>
    <name evidence="2" type="ORF">COT32_01745</name>
</gene>
<dbReference type="EMBL" id="PEYC01000032">
    <property type="protein sequence ID" value="PIS40092.1"/>
    <property type="molecule type" value="Genomic_DNA"/>
</dbReference>
<proteinExistence type="predicted"/>
<name>A0A2H0YQS0_9BACT</name>
<dbReference type="Proteomes" id="UP000231472">
    <property type="component" value="Unassembled WGS sequence"/>
</dbReference>
<dbReference type="Pfam" id="PF12728">
    <property type="entry name" value="HTH_17"/>
    <property type="match status" value="1"/>
</dbReference>
<dbReference type="GO" id="GO:0003677">
    <property type="term" value="F:DNA binding"/>
    <property type="evidence" value="ECO:0007669"/>
    <property type="project" value="InterPro"/>
</dbReference>
<evidence type="ECO:0000313" key="2">
    <source>
        <dbReference type="EMBL" id="PIS40092.1"/>
    </source>
</evidence>
<sequence>MEYMAEEINPNKVYTTEEAQDYLKVSNSTIKRLLKNGIIQANKVGGRYKILGNELLRLVSPNKETGFEKLYYHIKNKTKKIIGKW</sequence>